<evidence type="ECO:0000256" key="4">
    <source>
        <dbReference type="ARBA" id="ARBA00022763"/>
    </source>
</evidence>
<dbReference type="Pfam" id="PF11798">
    <property type="entry name" value="IMS_HHH"/>
    <property type="match status" value="1"/>
</dbReference>
<dbReference type="InterPro" id="IPR043502">
    <property type="entry name" value="DNA/RNA_pol_sf"/>
</dbReference>
<comment type="subcellular location">
    <subcellularLocation>
        <location evidence="6">Cytoplasm</location>
    </subcellularLocation>
</comment>
<dbReference type="CDD" id="cd03586">
    <property type="entry name" value="PolY_Pol_IV_kappa"/>
    <property type="match status" value="1"/>
</dbReference>
<dbReference type="AlphaFoldDB" id="A0A1C7II65"/>
<keyword evidence="6" id="KW-0238">DNA-binding</keyword>
<feature type="binding site" evidence="6">
    <location>
        <position position="114"/>
    </location>
    <ligand>
        <name>Mg(2+)</name>
        <dbReference type="ChEBI" id="CHEBI:18420"/>
    </ligand>
</feature>
<dbReference type="InterPro" id="IPR001126">
    <property type="entry name" value="UmuC"/>
</dbReference>
<dbReference type="GO" id="GO:0006281">
    <property type="term" value="P:DNA repair"/>
    <property type="evidence" value="ECO:0007669"/>
    <property type="project" value="UniProtKB-UniRule"/>
</dbReference>
<dbReference type="GO" id="GO:0006261">
    <property type="term" value="P:DNA-templated DNA replication"/>
    <property type="evidence" value="ECO:0007669"/>
    <property type="project" value="UniProtKB-UniRule"/>
</dbReference>
<comment type="subunit">
    <text evidence="6">Monomer.</text>
</comment>
<evidence type="ECO:0000256" key="6">
    <source>
        <dbReference type="HAMAP-Rule" id="MF_01113"/>
    </source>
</evidence>
<dbReference type="InterPro" id="IPR050116">
    <property type="entry name" value="DNA_polymerase-Y"/>
</dbReference>
<dbReference type="Gene3D" id="1.10.150.20">
    <property type="entry name" value="5' to 3' exonuclease, C-terminal subdomain"/>
    <property type="match status" value="1"/>
</dbReference>
<comment type="cofactor">
    <cofactor evidence="6">
        <name>Mg(2+)</name>
        <dbReference type="ChEBI" id="CHEBI:18420"/>
    </cofactor>
    <text evidence="6">Binds 2 magnesium ions per subunit.</text>
</comment>
<reference evidence="8" key="1">
    <citation type="submission" date="2017-04" db="EMBL/GenBank/DDBJ databases">
        <title>Complete Genome Sequences of Twelve Strains of a Stable Defined Moderately Diverse Mouse Microbiota 2 (sDMDMm2).</title>
        <authorList>
            <person name="Uchimura Y."/>
            <person name="Wyss M."/>
            <person name="Brugiroux S."/>
            <person name="Limenitakis J.P."/>
            <person name="Stecher B."/>
            <person name="McCoy K.D."/>
            <person name="Macpherson A.J."/>
        </authorList>
    </citation>
    <scope>NUCLEOTIDE SEQUENCE</scope>
    <source>
        <strain evidence="8">YL58</strain>
    </source>
</reference>
<dbReference type="GO" id="GO:0003684">
    <property type="term" value="F:damaged DNA binding"/>
    <property type="evidence" value="ECO:0007669"/>
    <property type="project" value="InterPro"/>
</dbReference>
<keyword evidence="6" id="KW-0963">Cytoplasm</keyword>
<dbReference type="GO" id="GO:0042276">
    <property type="term" value="P:error-prone translesion synthesis"/>
    <property type="evidence" value="ECO:0007669"/>
    <property type="project" value="TreeGrafter"/>
</dbReference>
<dbReference type="SUPFAM" id="SSF100879">
    <property type="entry name" value="Lesion bypass DNA polymerase (Y-family), little finger domain"/>
    <property type="match status" value="1"/>
</dbReference>
<keyword evidence="6" id="KW-0479">Metal-binding</keyword>
<dbReference type="SUPFAM" id="SSF56672">
    <property type="entry name" value="DNA/RNA polymerases"/>
    <property type="match status" value="1"/>
</dbReference>
<dbReference type="PANTHER" id="PTHR11076">
    <property type="entry name" value="DNA REPAIR POLYMERASE UMUC / TRANSFERASE FAMILY MEMBER"/>
    <property type="match status" value="1"/>
</dbReference>
<evidence type="ECO:0000259" key="7">
    <source>
        <dbReference type="PROSITE" id="PS50173"/>
    </source>
</evidence>
<gene>
    <name evidence="6" type="primary">dinB</name>
    <name evidence="8" type="ORF">A4V09_09140</name>
</gene>
<dbReference type="KEGG" id="byl:A4V09_09140"/>
<keyword evidence="5 6" id="KW-0239">DNA-directed DNA polymerase</keyword>
<dbReference type="Gene3D" id="3.30.1490.100">
    <property type="entry name" value="DNA polymerase, Y-family, little finger domain"/>
    <property type="match status" value="1"/>
</dbReference>
<dbReference type="Gene3D" id="3.40.1170.60">
    <property type="match status" value="1"/>
</dbReference>
<dbReference type="GO" id="GO:0009432">
    <property type="term" value="P:SOS response"/>
    <property type="evidence" value="ECO:0007669"/>
    <property type="project" value="TreeGrafter"/>
</dbReference>
<proteinExistence type="inferred from homology"/>
<keyword evidence="3 6" id="KW-0548">Nucleotidyltransferase</keyword>
<protein>
    <recommendedName>
        <fullName evidence="6">DNA polymerase IV</fullName>
        <shortName evidence="6">Pol IV</shortName>
        <ecNumber evidence="6">2.7.7.7</ecNumber>
    </recommendedName>
</protein>
<dbReference type="InterPro" id="IPR036775">
    <property type="entry name" value="DNA_pol_Y-fam_lit_finger_sf"/>
</dbReference>
<dbReference type="InterPro" id="IPR017961">
    <property type="entry name" value="DNA_pol_Y-fam_little_finger"/>
</dbReference>
<keyword evidence="4 6" id="KW-0227">DNA damage</keyword>
<keyword evidence="6" id="KW-0808">Transferase</keyword>
<feature type="site" description="Substrate discrimination" evidence="6">
    <location>
        <position position="16"/>
    </location>
</feature>
<feature type="binding site" evidence="6">
    <location>
        <position position="11"/>
    </location>
    <ligand>
        <name>Mg(2+)</name>
        <dbReference type="ChEBI" id="CHEBI:18420"/>
    </ligand>
</feature>
<accession>A0A1C7II65</accession>
<keyword evidence="6" id="KW-0234">DNA repair</keyword>
<dbReference type="GO" id="GO:0005829">
    <property type="term" value="C:cytosol"/>
    <property type="evidence" value="ECO:0007669"/>
    <property type="project" value="TreeGrafter"/>
</dbReference>
<dbReference type="PANTHER" id="PTHR11076:SF35">
    <property type="entry name" value="DNA REPAIR PROTEIN HOMOLOG YOBH"/>
    <property type="match status" value="1"/>
</dbReference>
<keyword evidence="6" id="KW-0235">DNA replication</keyword>
<dbReference type="EC" id="2.7.7.7" evidence="6"/>
<evidence type="ECO:0000256" key="3">
    <source>
        <dbReference type="ARBA" id="ARBA00022695"/>
    </source>
</evidence>
<dbReference type="GO" id="GO:0000287">
    <property type="term" value="F:magnesium ion binding"/>
    <property type="evidence" value="ECO:0007669"/>
    <property type="project" value="UniProtKB-UniRule"/>
</dbReference>
<dbReference type="Gene3D" id="3.30.70.270">
    <property type="match status" value="1"/>
</dbReference>
<evidence type="ECO:0000256" key="5">
    <source>
        <dbReference type="ARBA" id="ARBA00022932"/>
    </source>
</evidence>
<comment type="similarity">
    <text evidence="1 6">Belongs to the DNA polymerase type-Y family.</text>
</comment>
<dbReference type="InterPro" id="IPR043128">
    <property type="entry name" value="Rev_trsase/Diguanyl_cyclase"/>
</dbReference>
<evidence type="ECO:0000256" key="2">
    <source>
        <dbReference type="ARBA" id="ARBA00022457"/>
    </source>
</evidence>
<name>A0A1C7II65_9FIRM</name>
<organism evidence="8 9">
    <name type="scientific">Blautia pseudococcoides</name>
    <dbReference type="NCBI Taxonomy" id="1796616"/>
    <lineage>
        <taxon>Bacteria</taxon>
        <taxon>Bacillati</taxon>
        <taxon>Bacillota</taxon>
        <taxon>Clostridia</taxon>
        <taxon>Lachnospirales</taxon>
        <taxon>Lachnospiraceae</taxon>
        <taxon>Blautia</taxon>
    </lineage>
</organism>
<dbReference type="GO" id="GO:0003887">
    <property type="term" value="F:DNA-directed DNA polymerase activity"/>
    <property type="evidence" value="ECO:0007669"/>
    <property type="project" value="UniProtKB-UniRule"/>
</dbReference>
<keyword evidence="9" id="KW-1185">Reference proteome</keyword>
<dbReference type="HAMAP" id="MF_01113">
    <property type="entry name" value="DNApol_IV"/>
    <property type="match status" value="1"/>
</dbReference>
<dbReference type="OrthoDB" id="9808813at2"/>
<sequence>MKMEKVIFHVDVNSAYLSWEAVYRRKYRGETLDLRDIPSAVGGDVNQRQGIILAKSIPAKAYGIRTGDSVWEARQKYGPLTIVPPDYSLYDRSSRALLKLLREYSPDVEQYSIDEAYMDMSGTEKLFGPPMQAADTIRQRIGEELGFTVNIGISENKLLAKMASDFKKPDRTHTLSVNEIPQKLWPLPVKELFFVGRASARKLYNLGIYTIGDLAQTDVEILRRHMKKQGELIWNFANGRDFSLVEAVPPPNKGYGNSTTIPVDVTTSSQASLVLLALAETVGARLRKDGKKAEVLSVSAKDYLFRTSSHQCRLPAPTNITEELHFHACRLFLELWDGCPVRHLGIHTGRILDWDAMRQMELFDTRDYGKLERLDRAVDTIRRRYGMDAVKRAVFLDSPIDHMSGGISREKRYRCDH</sequence>
<feature type="domain" description="UmuC" evidence="7">
    <location>
        <begin position="7"/>
        <end position="196"/>
    </location>
</feature>
<keyword evidence="2 6" id="KW-0515">Mutator protein</keyword>
<evidence type="ECO:0000313" key="8">
    <source>
        <dbReference type="EMBL" id="ANU78614.1"/>
    </source>
</evidence>
<dbReference type="InterPro" id="IPR022880">
    <property type="entry name" value="DNApol_IV"/>
</dbReference>
<dbReference type="Pfam" id="PF00817">
    <property type="entry name" value="IMS"/>
    <property type="match status" value="1"/>
</dbReference>
<evidence type="ECO:0000256" key="1">
    <source>
        <dbReference type="ARBA" id="ARBA00010945"/>
    </source>
</evidence>
<dbReference type="EMBL" id="CP015405">
    <property type="protein sequence ID" value="ANU78614.1"/>
    <property type="molecule type" value="Genomic_DNA"/>
</dbReference>
<dbReference type="InterPro" id="IPR024728">
    <property type="entry name" value="PolY_HhH_motif"/>
</dbReference>
<comment type="catalytic activity">
    <reaction evidence="6">
        <text>DNA(n) + a 2'-deoxyribonucleoside 5'-triphosphate = DNA(n+1) + diphosphate</text>
        <dbReference type="Rhea" id="RHEA:22508"/>
        <dbReference type="Rhea" id="RHEA-COMP:17339"/>
        <dbReference type="Rhea" id="RHEA-COMP:17340"/>
        <dbReference type="ChEBI" id="CHEBI:33019"/>
        <dbReference type="ChEBI" id="CHEBI:61560"/>
        <dbReference type="ChEBI" id="CHEBI:173112"/>
        <dbReference type="EC" id="2.7.7.7"/>
    </reaction>
</comment>
<dbReference type="Pfam" id="PF11799">
    <property type="entry name" value="IMS_C"/>
    <property type="match status" value="1"/>
</dbReference>
<dbReference type="Proteomes" id="UP000092574">
    <property type="component" value="Chromosome"/>
</dbReference>
<evidence type="ECO:0000313" key="9">
    <source>
        <dbReference type="Proteomes" id="UP000092574"/>
    </source>
</evidence>
<dbReference type="STRING" id="1796616.A4V09_09140"/>
<feature type="active site" evidence="6">
    <location>
        <position position="115"/>
    </location>
</feature>
<dbReference type="PROSITE" id="PS50173">
    <property type="entry name" value="UMUC"/>
    <property type="match status" value="1"/>
</dbReference>
<keyword evidence="6" id="KW-0460">Magnesium</keyword>
<comment type="function">
    <text evidence="6">Poorly processive, error-prone DNA polymerase involved in untargeted mutagenesis. Copies undamaged DNA at stalled replication forks, which arise in vivo from mismatched or misaligned primer ends. These misaligned primers can be extended by PolIV. Exhibits no 3'-5' exonuclease (proofreading) activity. May be involved in translesional synthesis, in conjunction with the beta clamp from PolIII.</text>
</comment>